<feature type="domain" description="Sugar phosphate transporter" evidence="6">
    <location>
        <begin position="56"/>
        <end position="327"/>
    </location>
</feature>
<keyword evidence="4 5" id="KW-0472">Membrane</keyword>
<name>A0AA36JIR3_9DINO</name>
<feature type="transmembrane region" description="Helical" evidence="5">
    <location>
        <begin position="24"/>
        <end position="45"/>
    </location>
</feature>
<dbReference type="InterPro" id="IPR050186">
    <property type="entry name" value="TPT_transporter"/>
</dbReference>
<keyword evidence="3 5" id="KW-1133">Transmembrane helix</keyword>
<keyword evidence="2 5" id="KW-0812">Transmembrane</keyword>
<dbReference type="AlphaFoldDB" id="A0AA36JIR3"/>
<evidence type="ECO:0000256" key="5">
    <source>
        <dbReference type="SAM" id="Phobius"/>
    </source>
</evidence>
<feature type="transmembrane region" description="Helical" evidence="5">
    <location>
        <begin position="259"/>
        <end position="279"/>
    </location>
</feature>
<feature type="transmembrane region" description="Helical" evidence="5">
    <location>
        <begin position="312"/>
        <end position="331"/>
    </location>
</feature>
<evidence type="ECO:0000256" key="2">
    <source>
        <dbReference type="ARBA" id="ARBA00022692"/>
    </source>
</evidence>
<proteinExistence type="predicted"/>
<evidence type="ECO:0000313" key="8">
    <source>
        <dbReference type="Proteomes" id="UP001178507"/>
    </source>
</evidence>
<dbReference type="GO" id="GO:0016020">
    <property type="term" value="C:membrane"/>
    <property type="evidence" value="ECO:0007669"/>
    <property type="project" value="UniProtKB-SubCell"/>
</dbReference>
<evidence type="ECO:0000256" key="1">
    <source>
        <dbReference type="ARBA" id="ARBA00004141"/>
    </source>
</evidence>
<dbReference type="EMBL" id="CAUJNA010003626">
    <property type="protein sequence ID" value="CAJ1406346.1"/>
    <property type="molecule type" value="Genomic_DNA"/>
</dbReference>
<feature type="transmembrane region" description="Helical" evidence="5">
    <location>
        <begin position="102"/>
        <end position="124"/>
    </location>
</feature>
<sequence>MTGHAESEEDPLLKKGQSPITRKIGDTVICCCLPPAMIAASATLIRTNQYLMQPDVFPYPFIMVIMHCIFCSLFGLLLLALKPALFPALTDPDRKVELSASFYSRAILPIAICFAVSLVLSNMAYKYCTLAFLQMLKESNIVNIYVMSLLAGIEKFSTGPAVILVTMLLATWSCVEGELNFSLAGFLTQGTASLCEAAKTIFQCLVLSGPRRLDPLSTVLVVMPMCGFLLMTVVVFNNVVMPLSFVTQPHLSEIVAMRWYLALNISNAFVLNVLIAMFLSYLSPVAYILTGNVKDIVIVLMSSWLMHETVSHMQVFGFTVQICCVCAWSIAKQQKQKSAEQSEETN</sequence>
<reference evidence="7" key="1">
    <citation type="submission" date="2023-08" db="EMBL/GenBank/DDBJ databases">
        <authorList>
            <person name="Chen Y."/>
            <person name="Shah S."/>
            <person name="Dougan E. K."/>
            <person name="Thang M."/>
            <person name="Chan C."/>
        </authorList>
    </citation>
    <scope>NUCLEOTIDE SEQUENCE</scope>
</reference>
<organism evidence="7 8">
    <name type="scientific">Effrenium voratum</name>
    <dbReference type="NCBI Taxonomy" id="2562239"/>
    <lineage>
        <taxon>Eukaryota</taxon>
        <taxon>Sar</taxon>
        <taxon>Alveolata</taxon>
        <taxon>Dinophyceae</taxon>
        <taxon>Suessiales</taxon>
        <taxon>Symbiodiniaceae</taxon>
        <taxon>Effrenium</taxon>
    </lineage>
</organism>
<dbReference type="PANTHER" id="PTHR11132">
    <property type="entry name" value="SOLUTE CARRIER FAMILY 35"/>
    <property type="match status" value="1"/>
</dbReference>
<accession>A0AA36JIR3</accession>
<feature type="transmembrane region" description="Helical" evidence="5">
    <location>
        <begin position="144"/>
        <end position="170"/>
    </location>
</feature>
<dbReference type="Proteomes" id="UP001178507">
    <property type="component" value="Unassembled WGS sequence"/>
</dbReference>
<feature type="transmembrane region" description="Helical" evidence="5">
    <location>
        <begin position="219"/>
        <end position="239"/>
    </location>
</feature>
<gene>
    <name evidence="7" type="ORF">EVOR1521_LOCUS28333</name>
</gene>
<comment type="subcellular location">
    <subcellularLocation>
        <location evidence="1">Membrane</location>
        <topology evidence="1">Multi-pass membrane protein</topology>
    </subcellularLocation>
</comment>
<feature type="transmembrane region" description="Helical" evidence="5">
    <location>
        <begin position="57"/>
        <end position="81"/>
    </location>
</feature>
<keyword evidence="8" id="KW-1185">Reference proteome</keyword>
<evidence type="ECO:0000256" key="4">
    <source>
        <dbReference type="ARBA" id="ARBA00023136"/>
    </source>
</evidence>
<dbReference type="Pfam" id="PF03151">
    <property type="entry name" value="TPT"/>
    <property type="match status" value="1"/>
</dbReference>
<comment type="caution">
    <text evidence="7">The sequence shown here is derived from an EMBL/GenBank/DDBJ whole genome shotgun (WGS) entry which is preliminary data.</text>
</comment>
<evidence type="ECO:0000313" key="7">
    <source>
        <dbReference type="EMBL" id="CAJ1406346.1"/>
    </source>
</evidence>
<evidence type="ECO:0000256" key="3">
    <source>
        <dbReference type="ARBA" id="ARBA00022989"/>
    </source>
</evidence>
<protein>
    <recommendedName>
        <fullName evidence="6">Sugar phosphate transporter domain-containing protein</fullName>
    </recommendedName>
</protein>
<evidence type="ECO:0000259" key="6">
    <source>
        <dbReference type="Pfam" id="PF03151"/>
    </source>
</evidence>
<dbReference type="InterPro" id="IPR004853">
    <property type="entry name" value="Sugar_P_trans_dom"/>
</dbReference>